<organism evidence="2 3">
    <name type="scientific">Clunio marinus</name>
    <dbReference type="NCBI Taxonomy" id="568069"/>
    <lineage>
        <taxon>Eukaryota</taxon>
        <taxon>Metazoa</taxon>
        <taxon>Ecdysozoa</taxon>
        <taxon>Arthropoda</taxon>
        <taxon>Hexapoda</taxon>
        <taxon>Insecta</taxon>
        <taxon>Pterygota</taxon>
        <taxon>Neoptera</taxon>
        <taxon>Endopterygota</taxon>
        <taxon>Diptera</taxon>
        <taxon>Nematocera</taxon>
        <taxon>Chironomoidea</taxon>
        <taxon>Chironomidae</taxon>
        <taxon>Clunio</taxon>
    </lineage>
</organism>
<sequence>MRMKITQQSGWKNDIKKSHVINIYRDCFVWFLFMRKASCGTIHMSTKTLILFVEGEGKGKKGLMRRQAQKDGMRCRKCWKFFKLQYEAADKTTHKNHLSSASATQKNTTSCEKTQK</sequence>
<proteinExistence type="predicted"/>
<protein>
    <submittedName>
        <fullName evidence="2">CLUMA_CG021566, isoform A</fullName>
    </submittedName>
</protein>
<feature type="region of interest" description="Disordered" evidence="1">
    <location>
        <begin position="92"/>
        <end position="116"/>
    </location>
</feature>
<dbReference type="EMBL" id="CVRI01000075">
    <property type="protein sequence ID" value="CRL08490.1"/>
    <property type="molecule type" value="Genomic_DNA"/>
</dbReference>
<name>A0A1J1J8X0_9DIPT</name>
<dbReference type="Proteomes" id="UP000183832">
    <property type="component" value="Unassembled WGS sequence"/>
</dbReference>
<keyword evidence="3" id="KW-1185">Reference proteome</keyword>
<evidence type="ECO:0000313" key="3">
    <source>
        <dbReference type="Proteomes" id="UP000183832"/>
    </source>
</evidence>
<evidence type="ECO:0000256" key="1">
    <source>
        <dbReference type="SAM" id="MobiDB-lite"/>
    </source>
</evidence>
<feature type="compositionally biased region" description="Polar residues" evidence="1">
    <location>
        <begin position="98"/>
        <end position="116"/>
    </location>
</feature>
<gene>
    <name evidence="2" type="ORF">CLUMA_CG021566</name>
</gene>
<reference evidence="2 3" key="1">
    <citation type="submission" date="2015-04" db="EMBL/GenBank/DDBJ databases">
        <authorList>
            <person name="Syromyatnikov M.Y."/>
            <person name="Popov V.N."/>
        </authorList>
    </citation>
    <scope>NUCLEOTIDE SEQUENCE [LARGE SCALE GENOMIC DNA]</scope>
</reference>
<evidence type="ECO:0000313" key="2">
    <source>
        <dbReference type="EMBL" id="CRL08490.1"/>
    </source>
</evidence>
<dbReference type="AlphaFoldDB" id="A0A1J1J8X0"/>
<accession>A0A1J1J8X0</accession>